<dbReference type="InterPro" id="IPR002935">
    <property type="entry name" value="SAM_O-MeTrfase"/>
</dbReference>
<proteinExistence type="predicted"/>
<comment type="caution">
    <text evidence="4">The sequence shown here is derived from an EMBL/GenBank/DDBJ whole genome shotgun (WGS) entry which is preliminary data.</text>
</comment>
<keyword evidence="5" id="KW-1185">Reference proteome</keyword>
<evidence type="ECO:0000256" key="1">
    <source>
        <dbReference type="ARBA" id="ARBA00022603"/>
    </source>
</evidence>
<dbReference type="Proteomes" id="UP000321367">
    <property type="component" value="Unassembled WGS sequence"/>
</dbReference>
<dbReference type="GO" id="GO:0008171">
    <property type="term" value="F:O-methyltransferase activity"/>
    <property type="evidence" value="ECO:0007669"/>
    <property type="project" value="InterPro"/>
</dbReference>
<dbReference type="EMBL" id="VORY01000007">
    <property type="protein sequence ID" value="TXD93860.1"/>
    <property type="molecule type" value="Genomic_DNA"/>
</dbReference>
<dbReference type="GO" id="GO:0032259">
    <property type="term" value="P:methylation"/>
    <property type="evidence" value="ECO:0007669"/>
    <property type="project" value="UniProtKB-KW"/>
</dbReference>
<dbReference type="SUPFAM" id="SSF53335">
    <property type="entry name" value="S-adenosyl-L-methionine-dependent methyltransferases"/>
    <property type="match status" value="1"/>
</dbReference>
<dbReference type="Gene3D" id="3.40.50.150">
    <property type="entry name" value="Vaccinia Virus protein VP39"/>
    <property type="match status" value="1"/>
</dbReference>
<evidence type="ECO:0000256" key="3">
    <source>
        <dbReference type="ARBA" id="ARBA00022691"/>
    </source>
</evidence>
<keyword evidence="3" id="KW-0949">S-adenosyl-L-methionine</keyword>
<dbReference type="Pfam" id="PF01596">
    <property type="entry name" value="Methyltransf_3"/>
    <property type="match status" value="1"/>
</dbReference>
<dbReference type="InterPro" id="IPR029063">
    <property type="entry name" value="SAM-dependent_MTases_sf"/>
</dbReference>
<keyword evidence="1 4" id="KW-0489">Methyltransferase</keyword>
<sequence length="262" mass="29830">MHQIFAYIKFLFRSSNQHGVHSPFVYDLLTKCLYVKKDKPAFQKIRAFCNALNQDEQSIKVTDFGAGSRVFNSENRKVGAIAKNAGIPIKRAILLNKLASCFQFETGLELGTSVGISSAAIAIDNPILLTTLEGCPETAKVAQNYFDKFNLKNISLQIGEFDMLLDSILEKENTNKASGFDLVYFDGNHQKSPTLKYFKKLLALAHNNSVFIFDDIHWSAEMEEAWEEIKAHPSVRVTIDSFYWGLVFFRKEQEKEHFTIRL</sequence>
<evidence type="ECO:0000313" key="5">
    <source>
        <dbReference type="Proteomes" id="UP000321367"/>
    </source>
</evidence>
<protein>
    <submittedName>
        <fullName evidence="4">Class I SAM-dependent methyltransferase</fullName>
    </submittedName>
</protein>
<dbReference type="OrthoDB" id="5464618at2"/>
<name>A0A5C6ZV87_9FLAO</name>
<organism evidence="4 5">
    <name type="scientific">Gillisia hiemivivida</name>
    <dbReference type="NCBI Taxonomy" id="291190"/>
    <lineage>
        <taxon>Bacteria</taxon>
        <taxon>Pseudomonadati</taxon>
        <taxon>Bacteroidota</taxon>
        <taxon>Flavobacteriia</taxon>
        <taxon>Flavobacteriales</taxon>
        <taxon>Flavobacteriaceae</taxon>
        <taxon>Gillisia</taxon>
    </lineage>
</organism>
<dbReference type="AlphaFoldDB" id="A0A5C6ZV87"/>
<evidence type="ECO:0000313" key="4">
    <source>
        <dbReference type="EMBL" id="TXD93860.1"/>
    </source>
</evidence>
<reference evidence="4 5" key="1">
    <citation type="submission" date="2019-08" db="EMBL/GenBank/DDBJ databases">
        <title>Genome sequence of Gillisia hiemivivida IC154 (type strain).</title>
        <authorList>
            <person name="Bowman J.P."/>
        </authorList>
    </citation>
    <scope>NUCLEOTIDE SEQUENCE [LARGE SCALE GENOMIC DNA]</scope>
    <source>
        <strain evidence="4 5">IC154</strain>
    </source>
</reference>
<keyword evidence="2 4" id="KW-0808">Transferase</keyword>
<accession>A0A5C6ZV87</accession>
<gene>
    <name evidence="4" type="ORF">ES724_07995</name>
</gene>
<evidence type="ECO:0000256" key="2">
    <source>
        <dbReference type="ARBA" id="ARBA00022679"/>
    </source>
</evidence>